<reference evidence="2" key="1">
    <citation type="journal article" date="2012" name="MBio">
        <title>Comparative genome analysis of Trichophyton rubrum and related dermatophytes reveals candidate genes involved in infection.</title>
        <authorList>
            <person name="Martinez D.A."/>
            <person name="Oliver B.G."/>
            <person name="Graeser Y."/>
            <person name="Goldberg J.M."/>
            <person name="Li W."/>
            <person name="Martinez-Rossi N.M."/>
            <person name="Monod M."/>
            <person name="Shelest E."/>
            <person name="Barton R.C."/>
            <person name="Birch E."/>
            <person name="Brakhage A.A."/>
            <person name="Chen Z."/>
            <person name="Gurr S.J."/>
            <person name="Heiman D."/>
            <person name="Heitman J."/>
            <person name="Kosti I."/>
            <person name="Rossi A."/>
            <person name="Saif S."/>
            <person name="Samalova M."/>
            <person name="Saunders C.W."/>
            <person name="Shea T."/>
            <person name="Summerbell R.C."/>
            <person name="Xu J."/>
            <person name="Young S."/>
            <person name="Zeng Q."/>
            <person name="Birren B.W."/>
            <person name="Cuomo C.A."/>
            <person name="White T.C."/>
        </authorList>
    </citation>
    <scope>NUCLEOTIDE SEQUENCE [LARGE SCALE GENOMIC DNA]</scope>
    <source>
        <strain evidence="2">ATCC MYA-4605 / CBS 113480</strain>
    </source>
</reference>
<dbReference type="Proteomes" id="UP000002035">
    <property type="component" value="Unassembled WGS sequence"/>
</dbReference>
<organism evidence="1 2">
    <name type="scientific">Arthroderma otae (strain ATCC MYA-4605 / CBS 113480)</name>
    <name type="common">Microsporum canis</name>
    <dbReference type="NCBI Taxonomy" id="554155"/>
    <lineage>
        <taxon>Eukaryota</taxon>
        <taxon>Fungi</taxon>
        <taxon>Dikarya</taxon>
        <taxon>Ascomycota</taxon>
        <taxon>Pezizomycotina</taxon>
        <taxon>Eurotiomycetes</taxon>
        <taxon>Eurotiomycetidae</taxon>
        <taxon>Onygenales</taxon>
        <taxon>Arthrodermataceae</taxon>
        <taxon>Microsporum</taxon>
    </lineage>
</organism>
<dbReference type="VEuPathDB" id="FungiDB:MCYG_00892"/>
<keyword evidence="2" id="KW-1185">Reference proteome</keyword>
<protein>
    <submittedName>
        <fullName evidence="1">Uncharacterized protein</fullName>
    </submittedName>
</protein>
<evidence type="ECO:0000313" key="1">
    <source>
        <dbReference type="EMBL" id="EEQ28004.1"/>
    </source>
</evidence>
<name>C5FDX0_ARTOC</name>
<gene>
    <name evidence="1" type="ORF">MCYG_00892</name>
</gene>
<sequence length="101" mass="11117">MAPNTPSSPELMGLTCSFRLFWSPRLFNRKLLIKLLVKHPLSGRVDRERNVWGVAVDAEYARSHEIVHAEASEGFVLCLGPNLVNCLSGIPQPGTCDGSIQ</sequence>
<evidence type="ECO:0000313" key="2">
    <source>
        <dbReference type="Proteomes" id="UP000002035"/>
    </source>
</evidence>
<dbReference type="GeneID" id="9226719"/>
<accession>C5FDX0</accession>
<dbReference type="AlphaFoldDB" id="C5FDX0"/>
<dbReference type="HOGENOM" id="CLU_2291040_0_0_1"/>
<proteinExistence type="predicted"/>
<dbReference type="EMBL" id="DS995701">
    <property type="protein sequence ID" value="EEQ28004.1"/>
    <property type="molecule type" value="Genomic_DNA"/>
</dbReference>
<dbReference type="RefSeq" id="XP_002850788.1">
    <property type="nucleotide sequence ID" value="XM_002850742.1"/>
</dbReference>